<sequence length="450" mass="50117">MFRRYGNPAAEAENATAPIEVWWDMKGCPVPEGYDAGRVRPSLEAAFKKLGYSGPVSITAYGDHKQTPDDHLRGLSSTGVSIAHTKPESICSLMYSDMLEWRAQNPPPATMMLISDQVEEVFSWDLARLQQATMYNLFVAYPSKPQAFFSSSDLETGADWLWNELLELGISTESCSELSAAMFYCKSCCFRGQSLKGFRKHLSSRKHAVQEVLNRTHPDLDQVTRKWGKNYAAEPEYATAPIGVWWDMDDCPIPEGYDARQVRASIEAAFKKLGYSGPVSITAYGDHKQTPDDHLRGLSSTGVALAQTIPEVTYKRMGSDMREWRDQNPPPATMMLISDYAEHVFSGLTKCQSCSLVPSGFGKAYLQRQEDTFFASAVKVKGVVNLPKCSIANCAFVIAKALMVSGTISQLVPNMNGKSVLLERILNHTTTIESNVKRRKYLKIFQRANV</sequence>
<feature type="domain" description="NYN" evidence="1">
    <location>
        <begin position="19"/>
        <end position="152"/>
    </location>
</feature>
<feature type="domain" description="NYN" evidence="1">
    <location>
        <begin position="242"/>
        <end position="339"/>
    </location>
</feature>
<accession>A0A6D2IJU9</accession>
<dbReference type="InterPro" id="IPR021139">
    <property type="entry name" value="NYN"/>
</dbReference>
<protein>
    <recommendedName>
        <fullName evidence="1">NYN domain-containing protein</fullName>
    </recommendedName>
</protein>
<dbReference type="GO" id="GO:0010468">
    <property type="term" value="P:regulation of gene expression"/>
    <property type="evidence" value="ECO:0007669"/>
    <property type="project" value="InterPro"/>
</dbReference>
<dbReference type="InterPro" id="IPR024768">
    <property type="entry name" value="Marf1"/>
</dbReference>
<evidence type="ECO:0000313" key="3">
    <source>
        <dbReference type="Proteomes" id="UP000467841"/>
    </source>
</evidence>
<dbReference type="PANTHER" id="PTHR14379:SF84">
    <property type="entry name" value="NYN DOMAIN-CONTAINING PROTEIN"/>
    <property type="match status" value="1"/>
</dbReference>
<dbReference type="Proteomes" id="UP000467841">
    <property type="component" value="Unassembled WGS sequence"/>
</dbReference>
<dbReference type="PANTHER" id="PTHR14379">
    <property type="entry name" value="LIMKAIN B LKAP"/>
    <property type="match status" value="1"/>
</dbReference>
<dbReference type="EMBL" id="CACVBM020001066">
    <property type="protein sequence ID" value="CAA7028303.1"/>
    <property type="molecule type" value="Genomic_DNA"/>
</dbReference>
<organism evidence="2 3">
    <name type="scientific">Microthlaspi erraticum</name>
    <dbReference type="NCBI Taxonomy" id="1685480"/>
    <lineage>
        <taxon>Eukaryota</taxon>
        <taxon>Viridiplantae</taxon>
        <taxon>Streptophyta</taxon>
        <taxon>Embryophyta</taxon>
        <taxon>Tracheophyta</taxon>
        <taxon>Spermatophyta</taxon>
        <taxon>Magnoliopsida</taxon>
        <taxon>eudicotyledons</taxon>
        <taxon>Gunneridae</taxon>
        <taxon>Pentapetalae</taxon>
        <taxon>rosids</taxon>
        <taxon>malvids</taxon>
        <taxon>Brassicales</taxon>
        <taxon>Brassicaceae</taxon>
        <taxon>Coluteocarpeae</taxon>
        <taxon>Microthlaspi</taxon>
    </lineage>
</organism>
<dbReference type="CDD" id="cd10910">
    <property type="entry name" value="PIN_limkain_b1_N_like"/>
    <property type="match status" value="2"/>
</dbReference>
<keyword evidence="3" id="KW-1185">Reference proteome</keyword>
<proteinExistence type="predicted"/>
<evidence type="ECO:0000313" key="2">
    <source>
        <dbReference type="EMBL" id="CAA7028303.1"/>
    </source>
</evidence>
<gene>
    <name evidence="2" type="ORF">MERR_LOCUS15538</name>
</gene>
<name>A0A6D2IJU9_9BRAS</name>
<dbReference type="GO" id="GO:0004540">
    <property type="term" value="F:RNA nuclease activity"/>
    <property type="evidence" value="ECO:0007669"/>
    <property type="project" value="InterPro"/>
</dbReference>
<dbReference type="OrthoDB" id="1061635at2759"/>
<dbReference type="AlphaFoldDB" id="A0A6D2IJU9"/>
<dbReference type="Pfam" id="PF01936">
    <property type="entry name" value="NYN"/>
    <property type="match status" value="2"/>
</dbReference>
<reference evidence="2" key="1">
    <citation type="submission" date="2020-01" db="EMBL/GenBank/DDBJ databases">
        <authorList>
            <person name="Mishra B."/>
        </authorList>
    </citation>
    <scope>NUCLEOTIDE SEQUENCE [LARGE SCALE GENOMIC DNA]</scope>
</reference>
<evidence type="ECO:0000259" key="1">
    <source>
        <dbReference type="Pfam" id="PF01936"/>
    </source>
</evidence>
<comment type="caution">
    <text evidence="2">The sequence shown here is derived from an EMBL/GenBank/DDBJ whole genome shotgun (WGS) entry which is preliminary data.</text>
</comment>
<dbReference type="GO" id="GO:0005777">
    <property type="term" value="C:peroxisome"/>
    <property type="evidence" value="ECO:0007669"/>
    <property type="project" value="InterPro"/>
</dbReference>